<dbReference type="EnsemblPlants" id="Pp3c15_18820V3.3">
    <property type="protein sequence ID" value="Pp3c15_18820V3.3"/>
    <property type="gene ID" value="Pp3c15_18820"/>
</dbReference>
<dbReference type="InterPro" id="IPR002937">
    <property type="entry name" value="Amino_oxidase"/>
</dbReference>
<dbReference type="SUPFAM" id="SSF51905">
    <property type="entry name" value="FAD/NAD(P)-binding domain"/>
    <property type="match status" value="1"/>
</dbReference>
<reference evidence="4" key="3">
    <citation type="submission" date="2020-12" db="UniProtKB">
        <authorList>
            <consortium name="EnsemblPlants"/>
        </authorList>
    </citation>
    <scope>IDENTIFICATION</scope>
</reference>
<dbReference type="Gene3D" id="3.90.660.10">
    <property type="match status" value="1"/>
</dbReference>
<dbReference type="PANTHER" id="PTHR10742:SF386">
    <property type="entry name" value="LYSINE-SPECIFIC HISTONE DEMETHYLASE 1A"/>
    <property type="match status" value="1"/>
</dbReference>
<evidence type="ECO:0000313" key="4">
    <source>
        <dbReference type="EnsemblPlants" id="Pp3c15_18820V3.3"/>
    </source>
</evidence>
<dbReference type="Pfam" id="PF01593">
    <property type="entry name" value="Amino_oxidase"/>
    <property type="match status" value="1"/>
</dbReference>
<dbReference type="SUPFAM" id="SSF54373">
    <property type="entry name" value="FAD-linked reductases, C-terminal domain"/>
    <property type="match status" value="1"/>
</dbReference>
<accession>A0A7I4F588</accession>
<keyword evidence="2" id="KW-0560">Oxidoreductase</keyword>
<dbReference type="AlphaFoldDB" id="A0A7I4F588"/>
<dbReference type="GO" id="GO:0016491">
    <property type="term" value="F:oxidoreductase activity"/>
    <property type="evidence" value="ECO:0007669"/>
    <property type="project" value="UniProtKB-KW"/>
</dbReference>
<sequence length="365" mass="40739">MDGNQVPQALVTEVGEVFESLLEETKKLREEHPDDMSVMKAFTLVLERRPDLRQEGMAFKVLQWYICRMEGWFAADADSISVQSWDEEELLQGGHGLMVKGYKPVLSSLAEGLDIRLNHRITKISRGLHGVRMSTDDGKVFDADACVVALPLGVLQANVVRFEPKLPEWKEAAISDLGVGNENKIALFFEEVCWPNVEFLGVVASTSYGCSYFLNLHKATGHPVLVYMPAGRLANDIEQLSNVAAANFAIRQLKRILPNAAEPINYLVSRWGTDPNSLGCYSYDAVGKPHDLYERLRAPVDSLFWAGEATSERFPGTVHGAFHTGVMAGSECLKRFAERCRDLEMFQPVMAKEDELTTPLLISRM</sequence>
<proteinExistence type="inferred from homology"/>
<name>A0A7I4F588_PHYPA</name>
<comment type="similarity">
    <text evidence="1">Belongs to the flavin monoamine oxidase family.</text>
</comment>
<reference evidence="4 5" key="1">
    <citation type="journal article" date="2008" name="Science">
        <title>The Physcomitrella genome reveals evolutionary insights into the conquest of land by plants.</title>
        <authorList>
            <person name="Rensing S."/>
            <person name="Lang D."/>
            <person name="Zimmer A."/>
            <person name="Terry A."/>
            <person name="Salamov A."/>
            <person name="Shapiro H."/>
            <person name="Nishiyama T."/>
            <person name="Perroud P.-F."/>
            <person name="Lindquist E."/>
            <person name="Kamisugi Y."/>
            <person name="Tanahashi T."/>
            <person name="Sakakibara K."/>
            <person name="Fujita T."/>
            <person name="Oishi K."/>
            <person name="Shin-I T."/>
            <person name="Kuroki Y."/>
            <person name="Toyoda A."/>
            <person name="Suzuki Y."/>
            <person name="Hashimoto A."/>
            <person name="Yamaguchi K."/>
            <person name="Sugano A."/>
            <person name="Kohara Y."/>
            <person name="Fujiyama A."/>
            <person name="Anterola A."/>
            <person name="Aoki S."/>
            <person name="Ashton N."/>
            <person name="Barbazuk W.B."/>
            <person name="Barker E."/>
            <person name="Bennetzen J."/>
            <person name="Bezanilla M."/>
            <person name="Blankenship R."/>
            <person name="Cho S.H."/>
            <person name="Dutcher S."/>
            <person name="Estelle M."/>
            <person name="Fawcett J.A."/>
            <person name="Gundlach H."/>
            <person name="Hanada K."/>
            <person name="Heyl A."/>
            <person name="Hicks K.A."/>
            <person name="Hugh J."/>
            <person name="Lohr M."/>
            <person name="Mayer K."/>
            <person name="Melkozernov A."/>
            <person name="Murata T."/>
            <person name="Nelson D."/>
            <person name="Pils B."/>
            <person name="Prigge M."/>
            <person name="Reiss B."/>
            <person name="Renner T."/>
            <person name="Rombauts S."/>
            <person name="Rushton P."/>
            <person name="Sanderfoot A."/>
            <person name="Schween G."/>
            <person name="Shiu S.-H."/>
            <person name="Stueber K."/>
            <person name="Theodoulou F.L."/>
            <person name="Tu H."/>
            <person name="Van de Peer Y."/>
            <person name="Verrier P.J."/>
            <person name="Waters E."/>
            <person name="Wood A."/>
            <person name="Yang L."/>
            <person name="Cove D."/>
            <person name="Cuming A."/>
            <person name="Hasebe M."/>
            <person name="Lucas S."/>
            <person name="Mishler D.B."/>
            <person name="Reski R."/>
            <person name="Grigoriev I."/>
            <person name="Quatrano R.S."/>
            <person name="Boore J.L."/>
        </authorList>
    </citation>
    <scope>NUCLEOTIDE SEQUENCE [LARGE SCALE GENOMIC DNA]</scope>
    <source>
        <strain evidence="4 5">cv. Gransden 2004</strain>
    </source>
</reference>
<gene>
    <name evidence="4" type="primary">LOC112292916</name>
</gene>
<protein>
    <recommendedName>
        <fullName evidence="3">Amine oxidase domain-containing protein</fullName>
    </recommendedName>
</protein>
<keyword evidence="5" id="KW-1185">Reference proteome</keyword>
<dbReference type="PANTHER" id="PTHR10742">
    <property type="entry name" value="FLAVIN MONOAMINE OXIDASE"/>
    <property type="match status" value="1"/>
</dbReference>
<dbReference type="Gene3D" id="3.50.50.60">
    <property type="entry name" value="FAD/NAD(P)-binding domain"/>
    <property type="match status" value="1"/>
</dbReference>
<evidence type="ECO:0000256" key="2">
    <source>
        <dbReference type="ARBA" id="ARBA00023002"/>
    </source>
</evidence>
<evidence type="ECO:0000259" key="3">
    <source>
        <dbReference type="Pfam" id="PF01593"/>
    </source>
</evidence>
<evidence type="ECO:0000313" key="5">
    <source>
        <dbReference type="Proteomes" id="UP000006727"/>
    </source>
</evidence>
<organism evidence="4 5">
    <name type="scientific">Physcomitrium patens</name>
    <name type="common">Spreading-leaved earth moss</name>
    <name type="synonym">Physcomitrella patens</name>
    <dbReference type="NCBI Taxonomy" id="3218"/>
    <lineage>
        <taxon>Eukaryota</taxon>
        <taxon>Viridiplantae</taxon>
        <taxon>Streptophyta</taxon>
        <taxon>Embryophyta</taxon>
        <taxon>Bryophyta</taxon>
        <taxon>Bryophytina</taxon>
        <taxon>Bryopsida</taxon>
        <taxon>Funariidae</taxon>
        <taxon>Funariales</taxon>
        <taxon>Funariaceae</taxon>
        <taxon>Physcomitrium</taxon>
    </lineage>
</organism>
<evidence type="ECO:0000256" key="1">
    <source>
        <dbReference type="ARBA" id="ARBA00005995"/>
    </source>
</evidence>
<dbReference type="Gramene" id="Pp3c15_18820V3.3">
    <property type="protein sequence ID" value="Pp3c15_18820V3.3"/>
    <property type="gene ID" value="Pp3c15_18820"/>
</dbReference>
<reference evidence="4 5" key="2">
    <citation type="journal article" date="2018" name="Plant J.">
        <title>The Physcomitrella patens chromosome-scale assembly reveals moss genome structure and evolution.</title>
        <authorList>
            <person name="Lang D."/>
            <person name="Ullrich K.K."/>
            <person name="Murat F."/>
            <person name="Fuchs J."/>
            <person name="Jenkins J."/>
            <person name="Haas F.B."/>
            <person name="Piednoel M."/>
            <person name="Gundlach H."/>
            <person name="Van Bel M."/>
            <person name="Meyberg R."/>
            <person name="Vives C."/>
            <person name="Morata J."/>
            <person name="Symeonidi A."/>
            <person name="Hiss M."/>
            <person name="Muchero W."/>
            <person name="Kamisugi Y."/>
            <person name="Saleh O."/>
            <person name="Blanc G."/>
            <person name="Decker E.L."/>
            <person name="van Gessel N."/>
            <person name="Grimwood J."/>
            <person name="Hayes R.D."/>
            <person name="Graham S.W."/>
            <person name="Gunter L.E."/>
            <person name="McDaniel S.F."/>
            <person name="Hoernstein S.N.W."/>
            <person name="Larsson A."/>
            <person name="Li F.W."/>
            <person name="Perroud P.F."/>
            <person name="Phillips J."/>
            <person name="Ranjan P."/>
            <person name="Rokshar D.S."/>
            <person name="Rothfels C.J."/>
            <person name="Schneider L."/>
            <person name="Shu S."/>
            <person name="Stevenson D.W."/>
            <person name="Thummler F."/>
            <person name="Tillich M."/>
            <person name="Villarreal Aguilar J.C."/>
            <person name="Widiez T."/>
            <person name="Wong G.K."/>
            <person name="Wymore A."/>
            <person name="Zhang Y."/>
            <person name="Zimmer A.D."/>
            <person name="Quatrano R.S."/>
            <person name="Mayer K.F.X."/>
            <person name="Goodstein D."/>
            <person name="Casacuberta J.M."/>
            <person name="Vandepoele K."/>
            <person name="Reski R."/>
            <person name="Cuming A.C."/>
            <person name="Tuskan G.A."/>
            <person name="Maumus F."/>
            <person name="Salse J."/>
            <person name="Schmutz J."/>
            <person name="Rensing S.A."/>
        </authorList>
    </citation>
    <scope>NUCLEOTIDE SEQUENCE [LARGE SCALE GENOMIC DNA]</scope>
    <source>
        <strain evidence="4 5">cv. Gransden 2004</strain>
    </source>
</reference>
<dbReference type="InterPro" id="IPR050281">
    <property type="entry name" value="Flavin_monoamine_oxidase"/>
</dbReference>
<feature type="domain" description="Amine oxidase" evidence="3">
    <location>
        <begin position="22"/>
        <end position="328"/>
    </location>
</feature>
<dbReference type="Proteomes" id="UP000006727">
    <property type="component" value="Chromosome 15"/>
</dbReference>
<dbReference type="EMBL" id="ABEU02000015">
    <property type="status" value="NOT_ANNOTATED_CDS"/>
    <property type="molecule type" value="Genomic_DNA"/>
</dbReference>
<dbReference type="InterPro" id="IPR036188">
    <property type="entry name" value="FAD/NAD-bd_sf"/>
</dbReference>